<sequence>MKTPRLGKCWAAINDDRVVNYTLMYAPAHVDYDAHRNACVSALEAFGTVKGGDLIWRDNQYIFVQRLTHRNRGKSPRTPKEYPVEQSVLEAKNG</sequence>
<dbReference type="AlphaFoldDB" id="A0A0H5Q0F4"/>
<name>A0A0H5Q0F4_9ZZZZ</name>
<reference evidence="2" key="1">
    <citation type="submission" date="2015-06" db="EMBL/GenBank/DDBJ databases">
        <authorList>
            <person name="Joergensen T."/>
        </authorList>
    </citation>
    <scope>NUCLEOTIDE SEQUENCE</scope>
    <source>
        <plasmid evidence="2">pRGRH0593</plasmid>
    </source>
</reference>
<geneLocation type="plasmid" evidence="2">
    <name>pRGRH0593</name>
</geneLocation>
<organism evidence="2">
    <name type="scientific">uncultured prokaryote</name>
    <dbReference type="NCBI Taxonomy" id="198431"/>
    <lineage>
        <taxon>unclassified sequences</taxon>
        <taxon>environmental samples</taxon>
    </lineage>
</organism>
<proteinExistence type="predicted"/>
<evidence type="ECO:0000256" key="1">
    <source>
        <dbReference type="SAM" id="MobiDB-lite"/>
    </source>
</evidence>
<reference evidence="2" key="2">
    <citation type="submission" date="2015-07" db="EMBL/GenBank/DDBJ databases">
        <title>Plasmids, circular viruses and viroids from rat gut.</title>
        <authorList>
            <person name="Jorgensen T.J."/>
            <person name="Hansen M.A."/>
            <person name="Xu Z."/>
            <person name="Tabak M.A."/>
            <person name="Sorensen S.J."/>
            <person name="Hansen L.H."/>
        </authorList>
    </citation>
    <scope>NUCLEOTIDE SEQUENCE</scope>
    <source>
        <plasmid evidence="2">pRGRH0593</plasmid>
    </source>
</reference>
<protein>
    <submittedName>
        <fullName evidence="2">Uncharacterized protein</fullName>
    </submittedName>
</protein>
<feature type="region of interest" description="Disordered" evidence="1">
    <location>
        <begin position="71"/>
        <end position="94"/>
    </location>
</feature>
<dbReference type="EMBL" id="LN853224">
    <property type="protein sequence ID" value="CRY95328.1"/>
    <property type="molecule type" value="Genomic_DNA"/>
</dbReference>
<evidence type="ECO:0000313" key="2">
    <source>
        <dbReference type="EMBL" id="CRY95328.1"/>
    </source>
</evidence>
<keyword evidence="2" id="KW-0614">Plasmid</keyword>
<accession>A0A0H5Q0F4</accession>